<comment type="function">
    <text evidence="9">Single strand-specific metallo-endoribonuclease involved in late-stage 70S ribosome quality control and in maturation of the 3' terminus of the 16S rRNA.</text>
</comment>
<dbReference type="EMBL" id="DVML01000033">
    <property type="protein sequence ID" value="HIU23062.1"/>
    <property type="molecule type" value="Genomic_DNA"/>
</dbReference>
<comment type="similarity">
    <text evidence="1 9">Belongs to the endoribonuclease YbeY family.</text>
</comment>
<dbReference type="EC" id="3.1.-.-" evidence="9"/>
<keyword evidence="4 9" id="KW-0540">Nuclease</keyword>
<keyword evidence="7 9" id="KW-0378">Hydrolase</keyword>
<dbReference type="GO" id="GO:0004521">
    <property type="term" value="F:RNA endonuclease activity"/>
    <property type="evidence" value="ECO:0007669"/>
    <property type="project" value="UniProtKB-UniRule"/>
</dbReference>
<comment type="subcellular location">
    <subcellularLocation>
        <location evidence="9">Cytoplasm</location>
    </subcellularLocation>
</comment>
<evidence type="ECO:0000256" key="5">
    <source>
        <dbReference type="ARBA" id="ARBA00022723"/>
    </source>
</evidence>
<dbReference type="Proteomes" id="UP000824087">
    <property type="component" value="Unassembled WGS sequence"/>
</dbReference>
<dbReference type="NCBIfam" id="TIGR00043">
    <property type="entry name" value="rRNA maturation RNase YbeY"/>
    <property type="match status" value="1"/>
</dbReference>
<evidence type="ECO:0000256" key="2">
    <source>
        <dbReference type="ARBA" id="ARBA00022517"/>
    </source>
</evidence>
<evidence type="ECO:0000256" key="4">
    <source>
        <dbReference type="ARBA" id="ARBA00022722"/>
    </source>
</evidence>
<evidence type="ECO:0000256" key="7">
    <source>
        <dbReference type="ARBA" id="ARBA00022801"/>
    </source>
</evidence>
<dbReference type="Gene3D" id="3.40.390.30">
    <property type="entry name" value="Metalloproteases ('zincins'), catalytic domain"/>
    <property type="match status" value="1"/>
</dbReference>
<evidence type="ECO:0000313" key="10">
    <source>
        <dbReference type="EMBL" id="HIU23062.1"/>
    </source>
</evidence>
<evidence type="ECO:0000256" key="1">
    <source>
        <dbReference type="ARBA" id="ARBA00010875"/>
    </source>
</evidence>
<dbReference type="GO" id="GO:0004222">
    <property type="term" value="F:metalloendopeptidase activity"/>
    <property type="evidence" value="ECO:0007669"/>
    <property type="project" value="InterPro"/>
</dbReference>
<dbReference type="GO" id="GO:0006364">
    <property type="term" value="P:rRNA processing"/>
    <property type="evidence" value="ECO:0007669"/>
    <property type="project" value="UniProtKB-UniRule"/>
</dbReference>
<feature type="binding site" evidence="9">
    <location>
        <position position="114"/>
    </location>
    <ligand>
        <name>Zn(2+)</name>
        <dbReference type="ChEBI" id="CHEBI:29105"/>
        <note>catalytic</note>
    </ligand>
</feature>
<dbReference type="InterPro" id="IPR002036">
    <property type="entry name" value="YbeY"/>
</dbReference>
<dbReference type="AlphaFoldDB" id="A0A9D1L4H3"/>
<feature type="binding site" evidence="9">
    <location>
        <position position="124"/>
    </location>
    <ligand>
        <name>Zn(2+)</name>
        <dbReference type="ChEBI" id="CHEBI:29105"/>
        <note>catalytic</note>
    </ligand>
</feature>
<dbReference type="GO" id="GO:0005737">
    <property type="term" value="C:cytoplasm"/>
    <property type="evidence" value="ECO:0007669"/>
    <property type="project" value="UniProtKB-SubCell"/>
</dbReference>
<evidence type="ECO:0000256" key="9">
    <source>
        <dbReference type="HAMAP-Rule" id="MF_00009"/>
    </source>
</evidence>
<dbReference type="InterPro" id="IPR023091">
    <property type="entry name" value="MetalPrtase_cat_dom_sf_prd"/>
</dbReference>
<dbReference type="InterPro" id="IPR020549">
    <property type="entry name" value="YbeY_CS"/>
</dbReference>
<dbReference type="PANTHER" id="PTHR46986">
    <property type="entry name" value="ENDORIBONUCLEASE YBEY, CHLOROPLASTIC"/>
    <property type="match status" value="1"/>
</dbReference>
<evidence type="ECO:0000313" key="11">
    <source>
        <dbReference type="Proteomes" id="UP000824087"/>
    </source>
</evidence>
<keyword evidence="2 9" id="KW-0690">Ribosome biogenesis</keyword>
<reference evidence="10" key="2">
    <citation type="journal article" date="2021" name="PeerJ">
        <title>Extensive microbial diversity within the chicken gut microbiome revealed by metagenomics and culture.</title>
        <authorList>
            <person name="Gilroy R."/>
            <person name="Ravi A."/>
            <person name="Getino M."/>
            <person name="Pursley I."/>
            <person name="Horton D.L."/>
            <person name="Alikhan N.F."/>
            <person name="Baker D."/>
            <person name="Gharbi K."/>
            <person name="Hall N."/>
            <person name="Watson M."/>
            <person name="Adriaenssens E.M."/>
            <person name="Foster-Nyarko E."/>
            <person name="Jarju S."/>
            <person name="Secka A."/>
            <person name="Antonio M."/>
            <person name="Oren A."/>
            <person name="Chaudhuri R.R."/>
            <person name="La Ragione R."/>
            <person name="Hildebrand F."/>
            <person name="Pallen M.J."/>
        </authorList>
    </citation>
    <scope>NUCLEOTIDE SEQUENCE</scope>
    <source>
        <strain evidence="10">CHK197-8231</strain>
    </source>
</reference>
<organism evidence="10 11">
    <name type="scientific">Candidatus Fimihabitans intestinipullorum</name>
    <dbReference type="NCBI Taxonomy" id="2840820"/>
    <lineage>
        <taxon>Bacteria</taxon>
        <taxon>Bacillati</taxon>
        <taxon>Mycoplasmatota</taxon>
        <taxon>Mycoplasmatota incertae sedis</taxon>
        <taxon>Candidatus Fimihabitans</taxon>
    </lineage>
</organism>
<feature type="binding site" evidence="9">
    <location>
        <position position="118"/>
    </location>
    <ligand>
        <name>Zn(2+)</name>
        <dbReference type="ChEBI" id="CHEBI:29105"/>
        <note>catalytic</note>
    </ligand>
</feature>
<name>A0A9D1L4H3_9BACT</name>
<keyword evidence="3 9" id="KW-0698">rRNA processing</keyword>
<sequence>MNQIEVINETEETIDELKIISKLLEYAVDFEKLNNVTFNVIIVHNDEIHKLNREYRHIDRETDVITFALEDEEMMNFSDQRILGDIYISVDKARSQAEEYGHSFLRELAFLTVHGFYHLLGYDHMTKEDEKTMFERQERVLDGFGIKREI</sequence>
<keyword evidence="9" id="KW-0963">Cytoplasm</keyword>
<proteinExistence type="inferred from homology"/>
<keyword evidence="8 9" id="KW-0862">Zinc</keyword>
<comment type="cofactor">
    <cofactor evidence="9">
        <name>Zn(2+)</name>
        <dbReference type="ChEBI" id="CHEBI:29105"/>
    </cofactor>
    <text evidence="9">Binds 1 zinc ion.</text>
</comment>
<dbReference type="PANTHER" id="PTHR46986:SF1">
    <property type="entry name" value="ENDORIBONUCLEASE YBEY, CHLOROPLASTIC"/>
    <property type="match status" value="1"/>
</dbReference>
<keyword evidence="6 9" id="KW-0255">Endonuclease</keyword>
<dbReference type="Pfam" id="PF02130">
    <property type="entry name" value="YbeY"/>
    <property type="match status" value="1"/>
</dbReference>
<dbReference type="GO" id="GO:0008270">
    <property type="term" value="F:zinc ion binding"/>
    <property type="evidence" value="ECO:0007669"/>
    <property type="project" value="UniProtKB-UniRule"/>
</dbReference>
<keyword evidence="5 9" id="KW-0479">Metal-binding</keyword>
<gene>
    <name evidence="9 10" type="primary">ybeY</name>
    <name evidence="10" type="ORF">IAD49_05715</name>
</gene>
<evidence type="ECO:0000256" key="6">
    <source>
        <dbReference type="ARBA" id="ARBA00022759"/>
    </source>
</evidence>
<protein>
    <recommendedName>
        <fullName evidence="9">Endoribonuclease YbeY</fullName>
        <ecNumber evidence="9">3.1.-.-</ecNumber>
    </recommendedName>
</protein>
<dbReference type="HAMAP" id="MF_00009">
    <property type="entry name" value="Endoribonucl_YbeY"/>
    <property type="match status" value="1"/>
</dbReference>
<evidence type="ECO:0000256" key="3">
    <source>
        <dbReference type="ARBA" id="ARBA00022552"/>
    </source>
</evidence>
<accession>A0A9D1L4H3</accession>
<dbReference type="SUPFAM" id="SSF55486">
    <property type="entry name" value="Metalloproteases ('zincins'), catalytic domain"/>
    <property type="match status" value="1"/>
</dbReference>
<reference evidence="10" key="1">
    <citation type="submission" date="2020-10" db="EMBL/GenBank/DDBJ databases">
        <authorList>
            <person name="Gilroy R."/>
        </authorList>
    </citation>
    <scope>NUCLEOTIDE SEQUENCE</scope>
    <source>
        <strain evidence="10">CHK197-8231</strain>
    </source>
</reference>
<dbReference type="PROSITE" id="PS01306">
    <property type="entry name" value="UPF0054"/>
    <property type="match status" value="1"/>
</dbReference>
<evidence type="ECO:0000256" key="8">
    <source>
        <dbReference type="ARBA" id="ARBA00022833"/>
    </source>
</evidence>
<comment type="caution">
    <text evidence="10">The sequence shown here is derived from an EMBL/GenBank/DDBJ whole genome shotgun (WGS) entry which is preliminary data.</text>
</comment>